<dbReference type="EMBL" id="JAUCAQ010000014">
    <property type="protein sequence ID" value="MDM7646811.1"/>
    <property type="molecule type" value="Genomic_DNA"/>
</dbReference>
<keyword evidence="2" id="KW-1185">Reference proteome</keyword>
<sequence>MTETVVHVTTLEQWKSVLDVWFKQGYEWVTGGKKYKEEYFTEEYTRYLNLFGTDISKTSIRLPSEFIEYSEFMEQQKGDKKMAMVYEVSQSVFDELQMIKAHEGTSLIGAITWNAQFIKSIEVGNKAILRYLADDPAIEFKVKEPLYRLWRADGDDRIYMRLNDFGTPIWTAHKDNTFTAPLEEIKKWKTPAWDVEKAD</sequence>
<evidence type="ECO:0000313" key="2">
    <source>
        <dbReference type="Proteomes" id="UP001242903"/>
    </source>
</evidence>
<proteinExistence type="predicted"/>
<comment type="caution">
    <text evidence="1">The sequence shown here is derived from an EMBL/GenBank/DDBJ whole genome shotgun (WGS) entry which is preliminary data.</text>
</comment>
<reference evidence="1 2" key="1">
    <citation type="submission" date="2023-06" db="EMBL/GenBank/DDBJ databases">
        <title>Draft Genome Sequences of lactic acid bacteria strains isolated from fermented milk products.</title>
        <authorList>
            <person name="Elcheninov A.G."/>
            <person name="Klyukina A."/>
            <person name="Zayulina K.S."/>
            <person name="Gavirova L.A."/>
            <person name="Shcherbakova P.A."/>
            <person name="Shestakov A.I."/>
            <person name="Kublanov I.V."/>
            <person name="Kochetkova T.V."/>
        </authorList>
    </citation>
    <scope>NUCLEOTIDE SEQUENCE [LARGE SCALE GENOMIC DNA]</scope>
    <source>
        <strain evidence="1 2">TOM.81</strain>
    </source>
</reference>
<gene>
    <name evidence="1" type="ORF">QUE93_07255</name>
</gene>
<organism evidence="1 2">
    <name type="scientific">Leuconostoc falkenbergense</name>
    <dbReference type="NCBI Taxonomy" id="2766470"/>
    <lineage>
        <taxon>Bacteria</taxon>
        <taxon>Bacillati</taxon>
        <taxon>Bacillota</taxon>
        <taxon>Bacilli</taxon>
        <taxon>Lactobacillales</taxon>
        <taxon>Lactobacillaceae</taxon>
        <taxon>Leuconostoc</taxon>
    </lineage>
</organism>
<name>A0ABT7RZT7_9LACO</name>
<evidence type="ECO:0008006" key="3">
    <source>
        <dbReference type="Google" id="ProtNLM"/>
    </source>
</evidence>
<dbReference type="Proteomes" id="UP001242903">
    <property type="component" value="Unassembled WGS sequence"/>
</dbReference>
<dbReference type="RefSeq" id="WP_289456656.1">
    <property type="nucleotide sequence ID" value="NZ_JAUCAQ010000014.1"/>
</dbReference>
<evidence type="ECO:0000313" key="1">
    <source>
        <dbReference type="EMBL" id="MDM7646811.1"/>
    </source>
</evidence>
<protein>
    <recommendedName>
        <fullName evidence="3">DUF1642 domain-containing protein</fullName>
    </recommendedName>
</protein>
<accession>A0ABT7RZT7</accession>